<dbReference type="KEGG" id="stri:C7M71_026240"/>
<dbReference type="InterPro" id="IPR016162">
    <property type="entry name" value="Ald_DH_N"/>
</dbReference>
<dbReference type="InterPro" id="IPR015590">
    <property type="entry name" value="Aldehyde_DH_dom"/>
</dbReference>
<dbReference type="Gene3D" id="3.40.309.10">
    <property type="entry name" value="Aldehyde Dehydrogenase, Chain A, domain 2"/>
    <property type="match status" value="1"/>
</dbReference>
<feature type="region of interest" description="Disordered" evidence="2">
    <location>
        <begin position="474"/>
        <end position="510"/>
    </location>
</feature>
<evidence type="ECO:0000313" key="4">
    <source>
        <dbReference type="EMBL" id="AXI80377.1"/>
    </source>
</evidence>
<evidence type="ECO:0000259" key="3">
    <source>
        <dbReference type="Pfam" id="PF00171"/>
    </source>
</evidence>
<dbReference type="AlphaFoldDB" id="A0A345T322"/>
<reference evidence="5" key="1">
    <citation type="submission" date="2018-07" db="EMBL/GenBank/DDBJ databases">
        <title>Streptacidiphilus bronchialis DSM 106435 chromosome.</title>
        <authorList>
            <person name="Batra D."/>
            <person name="Gulvik C.A."/>
        </authorList>
    </citation>
    <scope>NUCLEOTIDE SEQUENCE [LARGE SCALE GENOMIC DNA]</scope>
    <source>
        <strain evidence="5">DSM 106435</strain>
    </source>
</reference>
<protein>
    <submittedName>
        <fullName evidence="4">Aldehyde dehydrogenase family protein</fullName>
    </submittedName>
</protein>
<gene>
    <name evidence="4" type="ORF">C7M71_026240</name>
</gene>
<evidence type="ECO:0000256" key="2">
    <source>
        <dbReference type="SAM" id="MobiDB-lite"/>
    </source>
</evidence>
<dbReference type="GO" id="GO:0016620">
    <property type="term" value="F:oxidoreductase activity, acting on the aldehyde or oxo group of donors, NAD or NADP as acceptor"/>
    <property type="evidence" value="ECO:0007669"/>
    <property type="project" value="InterPro"/>
</dbReference>
<proteinExistence type="predicted"/>
<dbReference type="InterPro" id="IPR016163">
    <property type="entry name" value="Ald_DH_C"/>
</dbReference>
<dbReference type="InterPro" id="IPR050740">
    <property type="entry name" value="Aldehyde_DH_Superfamily"/>
</dbReference>
<keyword evidence="1" id="KW-0560">Oxidoreductase</keyword>
<feature type="domain" description="Aldehyde dehydrogenase" evidence="3">
    <location>
        <begin position="11"/>
        <end position="402"/>
    </location>
</feature>
<dbReference type="Proteomes" id="UP000249340">
    <property type="component" value="Chromosome"/>
</dbReference>
<feature type="region of interest" description="Disordered" evidence="2">
    <location>
        <begin position="1"/>
        <end position="24"/>
    </location>
</feature>
<feature type="compositionally biased region" description="Low complexity" evidence="2">
    <location>
        <begin position="14"/>
        <end position="24"/>
    </location>
</feature>
<dbReference type="PANTHER" id="PTHR43353">
    <property type="entry name" value="SUCCINATE-SEMIALDEHYDE DEHYDROGENASE, MITOCHONDRIAL"/>
    <property type="match status" value="1"/>
</dbReference>
<dbReference type="Gene3D" id="3.40.605.10">
    <property type="entry name" value="Aldehyde Dehydrogenase, Chain A, domain 1"/>
    <property type="match status" value="1"/>
</dbReference>
<dbReference type="InterPro" id="IPR016161">
    <property type="entry name" value="Ald_DH/histidinol_DH"/>
</dbReference>
<evidence type="ECO:0000313" key="5">
    <source>
        <dbReference type="Proteomes" id="UP000249340"/>
    </source>
</evidence>
<dbReference type="EMBL" id="CP031264">
    <property type="protein sequence ID" value="AXI80377.1"/>
    <property type="molecule type" value="Genomic_DNA"/>
</dbReference>
<name>A0A345T322_9ACTN</name>
<dbReference type="PANTHER" id="PTHR43353:SF3">
    <property type="entry name" value="ALDEHYDE DEHYDROGENASE-RELATED"/>
    <property type="match status" value="1"/>
</dbReference>
<dbReference type="OrthoDB" id="9770537at2"/>
<dbReference type="Pfam" id="PF00171">
    <property type="entry name" value="Aldedh"/>
    <property type="match status" value="1"/>
</dbReference>
<sequence>MSAGAAELSRDPRTGAASDGPAATAPAEVARLAAVAARDAERIAATPPAVRAGWLNAVADALERDAEELAALADSETALGLERLRGEVGRTATQARFYGSVAAEGSWLDVRIDRAAGPDLRRMNRPLGPVAVFGASNFPFGFGVAGHDTASALAAGCPVLAKAHPAHPLLSARLGATVAAALRAAGAPEGAFALVTGFDAGLVLVDAPEVAAVAFTGSQSGGTALVERAARRPVPVPVFAEMGTVNPAVLTPAAAAAEGGTARAAAGFVASFTLGQGQFCTKPGLLLAPRGSGAAEAAAKALAEVEPGWLLTEGIAEAYRQGVADLVAAGAEPVASVAAAGQGFAAAPTVLAAPAEALRPGSRLLAECFGPVALVVEYDGPAQLRELLGRLQPSLAAAVASAGPADPDLPWLVARLSGRAGRVVVDGWPTGVATSWAQQHGGPWPATSRPEATSVGAAALDRFTRPVAFQDVPQAALPEPLRDADPWGVPRRVDGVLQPGTGRPLEGPTR</sequence>
<accession>A0A345T322</accession>
<organism evidence="4 5">
    <name type="scientific">Peterkaempfera bronchialis</name>
    <dbReference type="NCBI Taxonomy" id="2126346"/>
    <lineage>
        <taxon>Bacteria</taxon>
        <taxon>Bacillati</taxon>
        <taxon>Actinomycetota</taxon>
        <taxon>Actinomycetes</taxon>
        <taxon>Kitasatosporales</taxon>
        <taxon>Streptomycetaceae</taxon>
        <taxon>Peterkaempfera</taxon>
    </lineage>
</organism>
<keyword evidence="5" id="KW-1185">Reference proteome</keyword>
<dbReference type="RefSeq" id="WP_114914583.1">
    <property type="nucleotide sequence ID" value="NZ_CP031264.1"/>
</dbReference>
<dbReference type="SUPFAM" id="SSF53720">
    <property type="entry name" value="ALDH-like"/>
    <property type="match status" value="1"/>
</dbReference>
<evidence type="ECO:0000256" key="1">
    <source>
        <dbReference type="ARBA" id="ARBA00023002"/>
    </source>
</evidence>